<sequence length="152" mass="16051">MSDPPRPPPLAEELAEVLSRHDPVPPTLLDAASATLRWREADARLAALIDEENRALAAPAVRGAPPRLLSFEVDAVTIDLELSTDDGRARLIGQIAPTAAMPVEVRHANGVWAGRTDELGRFAVADLPCGPMRVSCTPDTASGPVTTAVFTA</sequence>
<dbReference type="EMBL" id="BAABJQ010000037">
    <property type="protein sequence ID" value="GAA5199498.1"/>
    <property type="molecule type" value="Genomic_DNA"/>
</dbReference>
<evidence type="ECO:0000313" key="1">
    <source>
        <dbReference type="EMBL" id="GAA5199498.1"/>
    </source>
</evidence>
<protein>
    <recommendedName>
        <fullName evidence="3">Carboxypeptidase regulatory-like domain-containing protein</fullName>
    </recommendedName>
</protein>
<name>A0ABP9SN37_9ACTN</name>
<dbReference type="Proteomes" id="UP001501570">
    <property type="component" value="Unassembled WGS sequence"/>
</dbReference>
<keyword evidence="2" id="KW-1185">Reference proteome</keyword>
<comment type="caution">
    <text evidence="1">The sequence shown here is derived from an EMBL/GenBank/DDBJ whole genome shotgun (WGS) entry which is preliminary data.</text>
</comment>
<gene>
    <name evidence="1" type="ORF">GCM10023322_75270</name>
</gene>
<evidence type="ECO:0000313" key="2">
    <source>
        <dbReference type="Proteomes" id="UP001501570"/>
    </source>
</evidence>
<proteinExistence type="predicted"/>
<evidence type="ECO:0008006" key="3">
    <source>
        <dbReference type="Google" id="ProtNLM"/>
    </source>
</evidence>
<reference evidence="2" key="1">
    <citation type="journal article" date="2019" name="Int. J. Syst. Evol. Microbiol.">
        <title>The Global Catalogue of Microorganisms (GCM) 10K type strain sequencing project: providing services to taxonomists for standard genome sequencing and annotation.</title>
        <authorList>
            <consortium name="The Broad Institute Genomics Platform"/>
            <consortium name="The Broad Institute Genome Sequencing Center for Infectious Disease"/>
            <person name="Wu L."/>
            <person name="Ma J."/>
        </authorList>
    </citation>
    <scope>NUCLEOTIDE SEQUENCE [LARGE SCALE GENOMIC DNA]</scope>
    <source>
        <strain evidence="2">JCM 18304</strain>
    </source>
</reference>
<organism evidence="1 2">
    <name type="scientific">Rugosimonospora acidiphila</name>
    <dbReference type="NCBI Taxonomy" id="556531"/>
    <lineage>
        <taxon>Bacteria</taxon>
        <taxon>Bacillati</taxon>
        <taxon>Actinomycetota</taxon>
        <taxon>Actinomycetes</taxon>
        <taxon>Micromonosporales</taxon>
        <taxon>Micromonosporaceae</taxon>
        <taxon>Rugosimonospora</taxon>
    </lineage>
</organism>
<dbReference type="RefSeq" id="WP_345638004.1">
    <property type="nucleotide sequence ID" value="NZ_BAABJQ010000037.1"/>
</dbReference>
<accession>A0ABP9SN37</accession>